<dbReference type="PROSITE" id="PS50132">
    <property type="entry name" value="RGS"/>
    <property type="match status" value="1"/>
</dbReference>
<feature type="compositionally biased region" description="Polar residues" evidence="1">
    <location>
        <begin position="1321"/>
        <end position="1336"/>
    </location>
</feature>
<feature type="region of interest" description="Disordered" evidence="1">
    <location>
        <begin position="522"/>
        <end position="541"/>
    </location>
</feature>
<name>A0A915BZX6_PARUN</name>
<feature type="region of interest" description="Disordered" evidence="1">
    <location>
        <begin position="1312"/>
        <end position="1340"/>
    </location>
</feature>
<dbReference type="InterPro" id="IPR046995">
    <property type="entry name" value="RGS10/12/14-like"/>
</dbReference>
<dbReference type="GO" id="GO:0008277">
    <property type="term" value="P:regulation of G protein-coupled receptor signaling pathway"/>
    <property type="evidence" value="ECO:0007669"/>
    <property type="project" value="TreeGrafter"/>
</dbReference>
<dbReference type="Gene3D" id="1.10.167.10">
    <property type="entry name" value="Regulator of G-protein Signalling 4, domain 2"/>
    <property type="match status" value="1"/>
</dbReference>
<feature type="compositionally biased region" description="Polar residues" evidence="1">
    <location>
        <begin position="853"/>
        <end position="867"/>
    </location>
</feature>
<dbReference type="PANTHER" id="PTHR45945">
    <property type="entry name" value="REGULATOR OF G-PROTEIN SIGNALING LOCO"/>
    <property type="match status" value="1"/>
</dbReference>
<protein>
    <submittedName>
        <fullName evidence="4">RGS domain-containing protein</fullName>
    </submittedName>
</protein>
<evidence type="ECO:0000259" key="2">
    <source>
        <dbReference type="PROSITE" id="PS50132"/>
    </source>
</evidence>
<dbReference type="InterPro" id="IPR044926">
    <property type="entry name" value="RGS_subdomain_2"/>
</dbReference>
<organism evidence="3 4">
    <name type="scientific">Parascaris univalens</name>
    <name type="common">Nematode worm</name>
    <dbReference type="NCBI Taxonomy" id="6257"/>
    <lineage>
        <taxon>Eukaryota</taxon>
        <taxon>Metazoa</taxon>
        <taxon>Ecdysozoa</taxon>
        <taxon>Nematoda</taxon>
        <taxon>Chromadorea</taxon>
        <taxon>Rhabditida</taxon>
        <taxon>Spirurina</taxon>
        <taxon>Ascaridomorpha</taxon>
        <taxon>Ascaridoidea</taxon>
        <taxon>Ascarididae</taxon>
        <taxon>Parascaris</taxon>
    </lineage>
</organism>
<dbReference type="SUPFAM" id="SSF48097">
    <property type="entry name" value="Regulator of G-protein signaling, RGS"/>
    <property type="match status" value="1"/>
</dbReference>
<evidence type="ECO:0000313" key="4">
    <source>
        <dbReference type="WBParaSite" id="PgR072X_g034_t02"/>
    </source>
</evidence>
<dbReference type="GO" id="GO:0005096">
    <property type="term" value="F:GTPase activator activity"/>
    <property type="evidence" value="ECO:0007669"/>
    <property type="project" value="InterPro"/>
</dbReference>
<evidence type="ECO:0000256" key="1">
    <source>
        <dbReference type="SAM" id="MobiDB-lite"/>
    </source>
</evidence>
<dbReference type="InterPro" id="IPR036305">
    <property type="entry name" value="RGS_sf"/>
</dbReference>
<feature type="region of interest" description="Disordered" evidence="1">
    <location>
        <begin position="1"/>
        <end position="81"/>
    </location>
</feature>
<dbReference type="SUPFAM" id="SSF50729">
    <property type="entry name" value="PH domain-like"/>
    <property type="match status" value="1"/>
</dbReference>
<feature type="compositionally biased region" description="Basic residues" evidence="1">
    <location>
        <begin position="31"/>
        <end position="42"/>
    </location>
</feature>
<dbReference type="WBParaSite" id="PgR072X_g034_t02">
    <property type="protein sequence ID" value="PgR072X_g034_t02"/>
    <property type="gene ID" value="PgR072X_g034"/>
</dbReference>
<dbReference type="GO" id="GO:0005886">
    <property type="term" value="C:plasma membrane"/>
    <property type="evidence" value="ECO:0007669"/>
    <property type="project" value="TreeGrafter"/>
</dbReference>
<feature type="compositionally biased region" description="Basic residues" evidence="1">
    <location>
        <begin position="826"/>
        <end position="846"/>
    </location>
</feature>
<sequence>MSRGRKQSKHLSAFNGVESDASDSDVQVAHLSRRRQHRRLLTRQRVSTPQSRVASRARVSKVTAPTRRHTSPTDVQLQRSASDDGDCANNCALRYAQIVRTMGQCSYLSPQHRKFVTTTAGTYSKYFIDESLSSSIGECLEDVHRGRNYSSPYCHGSTGSGSLSETNSSSSRYVSGVSSCADSLSSCADTVIAPFALPLRETLIYECFLLSLGAVPATCIRAASSVVNRAIVTLRNQAIVARTVFMQIYYKVVIVYNKRYEITHRLMANDIFVAVTSAENRQLLGVIVNSPQKDHYICHVFGTDEQLLFHYAHEKYTKRYGIKCTRVRDGSMLFCNEFPHSAVTVVRNINYMQDSPRIEAPQRCITSQPTRYASRDLRYTHRILSSLSDVFESNSEATTTTGSQSFSMQRPSLSTVSSKAARRNSEVYNRIGVLPMTLIDSPLIQQKAVADLLGFSRRRNIRYKNIGERAMTEKRADLMIKHSSLNVMVINDEKEDANDGDLCDHECDDHVNAIASFSDGERSRHRKQIVSTDERGENAAAWPRPRGREVLANVAVEERILSQQCADRPVINPATQTLTATQQSDPHPSDLLKQSLLQSDHFVEDCSKKREDRVLEIKEYVEKREAGSKAPNTSNPPPLADTPNSTVTVQERVGEPECEPMANGEHTQASGLCSDRSSSDVERILHNPVYRRPFQQFLEQQFCAENINFYVAVEEYRSIPDNEMERRSKVARQIYERHFTANSIEPVNIDNSTSRCIRDAVMAQRFSAQLYDVAQYQIFHLLKYDCWPRYLRAGGVAPNFDDARGEDHPGPSTQPTQPSQQQSGDKKRKSLLWRGLKPRFSRRKKESRTTSSIQSYSNGGSPQTAETRSCGGVETDRHSPVERFASGGTPTAIVSSPLSVGGQIARVTFSGPPCSPQPCGSFDSVGDEQLGEVFSATDASMSTRMTWSGSKRRHRFTNLGKQFSVPAELSYGQRGTSARGSSSTSVSPNRSRQLTSEVCTRFCTLMHNEIASSEQIPLSDPTESVGKWTSVMAAKRGMDPRATEAVDAQSLSTIDPARQAMDALNNRCVCLVPVLHFAVEILAPNASTKTGSSNSRIVLLRTRHGLSSGVVLRSVLSKFSLDYDACVAVLSGTLEVIASHISVGTVGSRCITVMTQQQYQERQHSPKREIVKDALISAHLLSPDANVPFFQHGDVAFFELPPDFDPRTGKINAARSYSNAKTEHTSGLLKFVRKASQAVTSREQDAVAPSSSTHQAHHHSGHNHHSSTMTSSYAHKIRRKSVDTFQRASSATAASDIPYCGENNFSDEQYAKSVDKRPEANASTEPTVASRASVQTPADGRGKVYELPDFLRRENCLDSSSVDTGESKLRYCAESVTSRGANGNATRIPPIYASAVPSKKDLTPCEVEKSIVWQPADYV</sequence>
<dbReference type="Proteomes" id="UP000887569">
    <property type="component" value="Unplaced"/>
</dbReference>
<feature type="region of interest" description="Disordered" evidence="1">
    <location>
        <begin position="398"/>
        <end position="418"/>
    </location>
</feature>
<feature type="region of interest" description="Disordered" evidence="1">
    <location>
        <begin position="798"/>
        <end position="890"/>
    </location>
</feature>
<dbReference type="GO" id="GO:0005634">
    <property type="term" value="C:nucleus"/>
    <property type="evidence" value="ECO:0007669"/>
    <property type="project" value="TreeGrafter"/>
</dbReference>
<dbReference type="PANTHER" id="PTHR45945:SF3">
    <property type="entry name" value="REGULATOR OF G-PROTEIN SIGNALING LOCO"/>
    <property type="match status" value="1"/>
</dbReference>
<accession>A0A915BZX6</accession>
<feature type="compositionally biased region" description="Low complexity" evidence="1">
    <location>
        <begin position="810"/>
        <end position="823"/>
    </location>
</feature>
<reference evidence="4" key="1">
    <citation type="submission" date="2022-11" db="UniProtKB">
        <authorList>
            <consortium name="WormBaseParasite"/>
        </authorList>
    </citation>
    <scope>IDENTIFICATION</scope>
</reference>
<dbReference type="InterPro" id="IPR016137">
    <property type="entry name" value="RGS"/>
</dbReference>
<feature type="region of interest" description="Disordered" evidence="1">
    <location>
        <begin position="1239"/>
        <end position="1274"/>
    </location>
</feature>
<feature type="compositionally biased region" description="Basic residues" evidence="1">
    <location>
        <begin position="1255"/>
        <end position="1265"/>
    </location>
</feature>
<dbReference type="Pfam" id="PF00615">
    <property type="entry name" value="RGS"/>
    <property type="match status" value="1"/>
</dbReference>
<feature type="domain" description="RGS" evidence="2">
    <location>
        <begin position="680"/>
        <end position="793"/>
    </location>
</feature>
<feature type="region of interest" description="Disordered" evidence="1">
    <location>
        <begin position="971"/>
        <end position="992"/>
    </location>
</feature>
<feature type="region of interest" description="Disordered" evidence="1">
    <location>
        <begin position="623"/>
        <end position="645"/>
    </location>
</feature>
<feature type="compositionally biased region" description="Low complexity" evidence="1">
    <location>
        <begin position="974"/>
        <end position="992"/>
    </location>
</feature>
<dbReference type="SMART" id="SM00315">
    <property type="entry name" value="RGS"/>
    <property type="match status" value="1"/>
</dbReference>
<evidence type="ECO:0000313" key="3">
    <source>
        <dbReference type="Proteomes" id="UP000887569"/>
    </source>
</evidence>
<proteinExistence type="predicted"/>
<keyword evidence="3" id="KW-1185">Reference proteome</keyword>
<dbReference type="GO" id="GO:0005737">
    <property type="term" value="C:cytoplasm"/>
    <property type="evidence" value="ECO:0007669"/>
    <property type="project" value="TreeGrafter"/>
</dbReference>
<dbReference type="PRINTS" id="PR01301">
    <property type="entry name" value="RGSPROTEIN"/>
</dbReference>